<evidence type="ECO:0000313" key="1">
    <source>
        <dbReference type="EMBL" id="CUS10217.1"/>
    </source>
</evidence>
<keyword evidence="2" id="KW-1185">Reference proteome</keyword>
<gene>
    <name evidence="1" type="ORF">GSTUAT00005764001</name>
</gene>
<protein>
    <submittedName>
        <fullName evidence="1">Uncharacterized protein</fullName>
    </submittedName>
</protein>
<sequence>ESWLDLTREDRTAVGARWDGCWRCALRHDFLSDHRVHRHVVQQQKFRVPPVGLFHVALLRRDRVSAENQLLQVLEPVASSSPEMLRSDS</sequence>
<organism evidence="1 2">
    <name type="scientific">Tuber aestivum</name>
    <name type="common">summer truffle</name>
    <dbReference type="NCBI Taxonomy" id="59557"/>
    <lineage>
        <taxon>Eukaryota</taxon>
        <taxon>Fungi</taxon>
        <taxon>Dikarya</taxon>
        <taxon>Ascomycota</taxon>
        <taxon>Pezizomycotina</taxon>
        <taxon>Pezizomycetes</taxon>
        <taxon>Pezizales</taxon>
        <taxon>Tuberaceae</taxon>
        <taxon>Tuber</taxon>
    </lineage>
</organism>
<dbReference type="EMBL" id="LN891054">
    <property type="protein sequence ID" value="CUS10217.1"/>
    <property type="molecule type" value="Genomic_DNA"/>
</dbReference>
<proteinExistence type="predicted"/>
<dbReference type="AlphaFoldDB" id="A0A292PUS2"/>
<accession>A0A292PUS2</accession>
<reference evidence="1" key="1">
    <citation type="submission" date="2015-10" db="EMBL/GenBank/DDBJ databases">
        <authorList>
            <person name="Regsiter A."/>
            <person name="william w."/>
        </authorList>
    </citation>
    <scope>NUCLEOTIDE SEQUENCE</scope>
    <source>
        <strain evidence="1">Montdore</strain>
    </source>
</reference>
<evidence type="ECO:0000313" key="2">
    <source>
        <dbReference type="Proteomes" id="UP001412239"/>
    </source>
</evidence>
<dbReference type="Proteomes" id="UP001412239">
    <property type="component" value="Unassembled WGS sequence"/>
</dbReference>
<feature type="non-terminal residue" evidence="1">
    <location>
        <position position="89"/>
    </location>
</feature>
<name>A0A292PUS2_9PEZI</name>